<dbReference type="SUPFAM" id="SSF53383">
    <property type="entry name" value="PLP-dependent transferases"/>
    <property type="match status" value="1"/>
</dbReference>
<reference evidence="1" key="1">
    <citation type="journal article" date="2015" name="Proc. Natl. Acad. Sci. U.S.A.">
        <title>Networks of energetic and metabolic interactions define dynamics in microbial communities.</title>
        <authorList>
            <person name="Embree M."/>
            <person name="Liu J.K."/>
            <person name="Al-Bassam M.M."/>
            <person name="Zengler K."/>
        </authorList>
    </citation>
    <scope>NUCLEOTIDE SEQUENCE</scope>
</reference>
<accession>A0A0W8FJ43</accession>
<dbReference type="PANTHER" id="PTHR30244:SF34">
    <property type="entry name" value="DTDP-4-AMINO-4,6-DIDEOXYGALACTOSE TRANSAMINASE"/>
    <property type="match status" value="1"/>
</dbReference>
<sequence length="490" mass="53869">MIRLLARSRSFIDVEGIADRLSSHDCLDEAHIGEFEAAFSACLGGPRCIATNQGRAALLIGLRSLSISPGDEVIVPGFTYEGVVDAVLEAGASPVLVDPSLEDFNAHAAAIEAKMTERTKAIIATHLFGIPTDIGEIAAIAADRGCYLIEDCAQCLGATYGGRTVGTFGDLAFFSFNYEKHITTGEGGMLAVNNPELIEQVFEVAGACERMPIPAEKNYVYGLLVQYLATERDLYQTSLIAYFGQNCCKKDPGLVSVIDDLIRSRASESTMRETLLPHLRREAARSGMPPFYLRNPILLGVLFRVNRAKTRVIRPTFKRIGSKPLLMNSLRALVGSVGLEHLDAENAIRNRNAAYFYSALRDEGCFILPEIDPRKKPAFLKYNAINNTEYPLSQIASRCNEEGFEIGNVQWPKPIHQIPRFRDLFQTVEDELRTSEYLAERILNIPIHADVTPDDIEGIVSVLRQFIAGVGRGAGRRQNLQESGDLCGAV</sequence>
<gene>
    <name evidence="1" type="ORF">ASZ90_009398</name>
</gene>
<dbReference type="AlphaFoldDB" id="A0A0W8FJ43"/>
<dbReference type="GO" id="GO:0030170">
    <property type="term" value="F:pyridoxal phosphate binding"/>
    <property type="evidence" value="ECO:0007669"/>
    <property type="project" value="TreeGrafter"/>
</dbReference>
<dbReference type="PANTHER" id="PTHR30244">
    <property type="entry name" value="TRANSAMINASE"/>
    <property type="match status" value="1"/>
</dbReference>
<evidence type="ECO:0000313" key="1">
    <source>
        <dbReference type="EMBL" id="KUG20852.1"/>
    </source>
</evidence>
<dbReference type="EMBL" id="LNQE01001133">
    <property type="protein sequence ID" value="KUG20852.1"/>
    <property type="molecule type" value="Genomic_DNA"/>
</dbReference>
<dbReference type="Pfam" id="PF01041">
    <property type="entry name" value="DegT_DnrJ_EryC1"/>
    <property type="match status" value="2"/>
</dbReference>
<dbReference type="GO" id="GO:0008483">
    <property type="term" value="F:transaminase activity"/>
    <property type="evidence" value="ECO:0007669"/>
    <property type="project" value="TreeGrafter"/>
</dbReference>
<dbReference type="GO" id="GO:0000271">
    <property type="term" value="P:polysaccharide biosynthetic process"/>
    <property type="evidence" value="ECO:0007669"/>
    <property type="project" value="TreeGrafter"/>
</dbReference>
<dbReference type="Gene3D" id="3.40.640.10">
    <property type="entry name" value="Type I PLP-dependent aspartate aminotransferase-like (Major domain)"/>
    <property type="match status" value="1"/>
</dbReference>
<organism evidence="1">
    <name type="scientific">hydrocarbon metagenome</name>
    <dbReference type="NCBI Taxonomy" id="938273"/>
    <lineage>
        <taxon>unclassified sequences</taxon>
        <taxon>metagenomes</taxon>
        <taxon>ecological metagenomes</taxon>
    </lineage>
</organism>
<dbReference type="InterPro" id="IPR000653">
    <property type="entry name" value="DegT/StrS_aminotransferase"/>
</dbReference>
<dbReference type="Gene3D" id="3.90.1150.10">
    <property type="entry name" value="Aspartate Aminotransferase, domain 1"/>
    <property type="match status" value="1"/>
</dbReference>
<dbReference type="InterPro" id="IPR015424">
    <property type="entry name" value="PyrdxlP-dep_Trfase"/>
</dbReference>
<dbReference type="InterPro" id="IPR015421">
    <property type="entry name" value="PyrdxlP-dep_Trfase_major"/>
</dbReference>
<protein>
    <submittedName>
        <fullName evidence="1">Uncharacterized protein</fullName>
    </submittedName>
</protein>
<dbReference type="InterPro" id="IPR015422">
    <property type="entry name" value="PyrdxlP-dep_Trfase_small"/>
</dbReference>
<name>A0A0W8FJ43_9ZZZZ</name>
<comment type="caution">
    <text evidence="1">The sequence shown here is derived from an EMBL/GenBank/DDBJ whole genome shotgun (WGS) entry which is preliminary data.</text>
</comment>
<proteinExistence type="predicted"/>